<dbReference type="PANTHER" id="PTHR10458">
    <property type="entry name" value="PEPTIDE DEFORMYLASE"/>
    <property type="match status" value="1"/>
</dbReference>
<keyword evidence="2" id="KW-0479">Metal-binding</keyword>
<dbReference type="HAMAP" id="MF_00163">
    <property type="entry name" value="Pep_deformylase"/>
    <property type="match status" value="1"/>
</dbReference>
<keyword evidence="2 3" id="KW-0378">Hydrolase</keyword>
<keyword evidence="2" id="KW-0408">Iron</keyword>
<keyword evidence="4" id="KW-1185">Reference proteome</keyword>
<evidence type="ECO:0000256" key="2">
    <source>
        <dbReference type="HAMAP-Rule" id="MF_00163"/>
    </source>
</evidence>
<dbReference type="EC" id="3.5.1.88" evidence="2"/>
<dbReference type="PIRSF" id="PIRSF004749">
    <property type="entry name" value="Pep_def"/>
    <property type="match status" value="1"/>
</dbReference>
<proteinExistence type="inferred from homology"/>
<protein>
    <recommendedName>
        <fullName evidence="2">Peptide deformylase</fullName>
        <shortName evidence="2">PDF</shortName>
        <ecNumber evidence="2">3.5.1.88</ecNumber>
    </recommendedName>
    <alternativeName>
        <fullName evidence="2">Polypeptide deformylase</fullName>
    </alternativeName>
</protein>
<dbReference type="SUPFAM" id="SSF56420">
    <property type="entry name" value="Peptide deformylase"/>
    <property type="match status" value="1"/>
</dbReference>
<dbReference type="Proteomes" id="UP001460679">
    <property type="component" value="Chromosome"/>
</dbReference>
<dbReference type="InterPro" id="IPR036821">
    <property type="entry name" value="Peptide_deformylase_sf"/>
</dbReference>
<comment type="catalytic activity">
    <reaction evidence="2">
        <text>N-terminal N-formyl-L-methionyl-[peptide] + H2O = N-terminal L-methionyl-[peptide] + formate</text>
        <dbReference type="Rhea" id="RHEA:24420"/>
        <dbReference type="Rhea" id="RHEA-COMP:10639"/>
        <dbReference type="Rhea" id="RHEA-COMP:10640"/>
        <dbReference type="ChEBI" id="CHEBI:15377"/>
        <dbReference type="ChEBI" id="CHEBI:15740"/>
        <dbReference type="ChEBI" id="CHEBI:49298"/>
        <dbReference type="ChEBI" id="CHEBI:64731"/>
        <dbReference type="EC" id="3.5.1.88"/>
    </reaction>
</comment>
<evidence type="ECO:0000313" key="4">
    <source>
        <dbReference type="Proteomes" id="UP001460679"/>
    </source>
</evidence>
<dbReference type="Gene3D" id="3.90.45.10">
    <property type="entry name" value="Peptide deformylase"/>
    <property type="match status" value="1"/>
</dbReference>
<reference evidence="3" key="1">
    <citation type="submission" date="2024-03" db="EMBL/GenBank/DDBJ databases">
        <title>Complete genome sequence of Mycoplasma gypis type strain B1/T1.</title>
        <authorList>
            <person name="Spergser J."/>
        </authorList>
    </citation>
    <scope>NUCLEOTIDE SEQUENCE [LARGE SCALE GENOMIC DNA]</scope>
    <source>
        <strain evidence="3">B1/T1</strain>
    </source>
</reference>
<evidence type="ECO:0000256" key="1">
    <source>
        <dbReference type="ARBA" id="ARBA00010759"/>
    </source>
</evidence>
<dbReference type="PANTHER" id="PTHR10458:SF22">
    <property type="entry name" value="PEPTIDE DEFORMYLASE"/>
    <property type="match status" value="1"/>
</dbReference>
<dbReference type="NCBIfam" id="TIGR00079">
    <property type="entry name" value="pept_deformyl"/>
    <property type="match status" value="1"/>
</dbReference>
<keyword evidence="2" id="KW-0648">Protein biosynthesis</keyword>
<feature type="binding site" evidence="2">
    <location>
        <position position="153"/>
    </location>
    <ligand>
        <name>Fe cation</name>
        <dbReference type="ChEBI" id="CHEBI:24875"/>
    </ligand>
</feature>
<gene>
    <name evidence="2 3" type="primary">def</name>
    <name evidence="3" type="ORF">WG616_02375</name>
</gene>
<dbReference type="CDD" id="cd00487">
    <property type="entry name" value="Pep_deformylase"/>
    <property type="match status" value="1"/>
</dbReference>
<dbReference type="PRINTS" id="PR01576">
    <property type="entry name" value="PDEFORMYLASE"/>
</dbReference>
<name>A0ABZ2RSU1_9BACT</name>
<sequence length="183" mass="21241">MFDVKLVKLPNKVLRQKSQDVPLPLTEEDDLLIQKMIYHIDDSQKEGSKFRAGVGVAAVQYGILKNIFYIMIQDEDGEYIFRDALVNPVMIGHSEYKQSLAEGEGCLSVSESWPKQEGYVPRYKRVKVKAYSYFEKKEKIYDVSGYVAIVMQHEYDHLQGKLFLDRINQKNPWKDDPKMDLLG</sequence>
<feature type="binding site" evidence="2">
    <location>
        <position position="157"/>
    </location>
    <ligand>
        <name>Fe cation</name>
        <dbReference type="ChEBI" id="CHEBI:24875"/>
    </ligand>
</feature>
<organism evidence="3 4">
    <name type="scientific">[Mycoplasma] gypis</name>
    <dbReference type="NCBI Taxonomy" id="92404"/>
    <lineage>
        <taxon>Bacteria</taxon>
        <taxon>Bacillati</taxon>
        <taxon>Mycoplasmatota</taxon>
        <taxon>Mycoplasmoidales</taxon>
        <taxon>Metamycoplasmataceae</taxon>
        <taxon>Metamycoplasma</taxon>
    </lineage>
</organism>
<dbReference type="Pfam" id="PF01327">
    <property type="entry name" value="Pep_deformylase"/>
    <property type="match status" value="1"/>
</dbReference>
<feature type="active site" evidence="2">
    <location>
        <position position="154"/>
    </location>
</feature>
<comment type="cofactor">
    <cofactor evidence="2">
        <name>Fe(2+)</name>
        <dbReference type="ChEBI" id="CHEBI:29033"/>
    </cofactor>
    <text evidence="2">Binds 1 Fe(2+) ion.</text>
</comment>
<comment type="similarity">
    <text evidence="1 2">Belongs to the polypeptide deformylase family.</text>
</comment>
<dbReference type="InterPro" id="IPR023635">
    <property type="entry name" value="Peptide_deformylase"/>
</dbReference>
<accession>A0ABZ2RSU1</accession>
<feature type="binding site" evidence="2">
    <location>
        <position position="106"/>
    </location>
    <ligand>
        <name>Fe cation</name>
        <dbReference type="ChEBI" id="CHEBI:24875"/>
    </ligand>
</feature>
<dbReference type="RefSeq" id="WP_205498285.1">
    <property type="nucleotide sequence ID" value="NZ_CP148066.1"/>
</dbReference>
<dbReference type="EMBL" id="CP148066">
    <property type="protein sequence ID" value="WXL28194.1"/>
    <property type="molecule type" value="Genomic_DNA"/>
</dbReference>
<evidence type="ECO:0000313" key="3">
    <source>
        <dbReference type="EMBL" id="WXL28194.1"/>
    </source>
</evidence>
<comment type="function">
    <text evidence="2">Removes the formyl group from the N-terminal Met of newly synthesized proteins. Requires at least a dipeptide for an efficient rate of reaction. N-terminal L-methionine is a prerequisite for activity but the enzyme has broad specificity at other positions.</text>
</comment>
<dbReference type="GO" id="GO:0042586">
    <property type="term" value="F:peptide deformylase activity"/>
    <property type="evidence" value="ECO:0007669"/>
    <property type="project" value="UniProtKB-EC"/>
</dbReference>